<accession>A0A0A9CHY6</accession>
<reference evidence="1" key="2">
    <citation type="journal article" date="2015" name="Data Brief">
        <title>Shoot transcriptome of the giant reed, Arundo donax.</title>
        <authorList>
            <person name="Barrero R.A."/>
            <person name="Guerrero F.D."/>
            <person name="Moolhuijzen P."/>
            <person name="Goolsby J.A."/>
            <person name="Tidwell J."/>
            <person name="Bellgard S.E."/>
            <person name="Bellgard M.I."/>
        </authorList>
    </citation>
    <scope>NUCLEOTIDE SEQUENCE</scope>
    <source>
        <tissue evidence="1">Shoot tissue taken approximately 20 cm above the soil surface</tissue>
    </source>
</reference>
<dbReference type="AlphaFoldDB" id="A0A0A9CHY6"/>
<organism evidence="1">
    <name type="scientific">Arundo donax</name>
    <name type="common">Giant reed</name>
    <name type="synonym">Donax arundinaceus</name>
    <dbReference type="NCBI Taxonomy" id="35708"/>
    <lineage>
        <taxon>Eukaryota</taxon>
        <taxon>Viridiplantae</taxon>
        <taxon>Streptophyta</taxon>
        <taxon>Embryophyta</taxon>
        <taxon>Tracheophyta</taxon>
        <taxon>Spermatophyta</taxon>
        <taxon>Magnoliopsida</taxon>
        <taxon>Liliopsida</taxon>
        <taxon>Poales</taxon>
        <taxon>Poaceae</taxon>
        <taxon>PACMAD clade</taxon>
        <taxon>Arundinoideae</taxon>
        <taxon>Arundineae</taxon>
        <taxon>Arundo</taxon>
    </lineage>
</organism>
<evidence type="ECO:0000313" key="1">
    <source>
        <dbReference type="EMBL" id="JAD71097.1"/>
    </source>
</evidence>
<reference evidence="1" key="1">
    <citation type="submission" date="2014-09" db="EMBL/GenBank/DDBJ databases">
        <authorList>
            <person name="Magalhaes I.L.F."/>
            <person name="Oliveira U."/>
            <person name="Santos F.R."/>
            <person name="Vidigal T.H.D.A."/>
            <person name="Brescovit A.D."/>
            <person name="Santos A.J."/>
        </authorList>
    </citation>
    <scope>NUCLEOTIDE SEQUENCE</scope>
    <source>
        <tissue evidence="1">Shoot tissue taken approximately 20 cm above the soil surface</tissue>
    </source>
</reference>
<dbReference type="EMBL" id="GBRH01226798">
    <property type="protein sequence ID" value="JAD71097.1"/>
    <property type="molecule type" value="Transcribed_RNA"/>
</dbReference>
<proteinExistence type="predicted"/>
<sequence length="39" mass="4400">MHHSTIGSSSIHRKSCEGCLNRCLFDPFLCVFYGIYSCS</sequence>
<protein>
    <submittedName>
        <fullName evidence="1">Uncharacterized protein</fullName>
    </submittedName>
</protein>
<name>A0A0A9CHY6_ARUDO</name>